<evidence type="ECO:0000256" key="2">
    <source>
        <dbReference type="PIRSR" id="PIRSR006232-1"/>
    </source>
</evidence>
<evidence type="ECO:0000259" key="4">
    <source>
        <dbReference type="Pfam" id="PF02678"/>
    </source>
</evidence>
<feature type="binding site" evidence="2">
    <location>
        <position position="64"/>
    </location>
    <ligand>
        <name>Fe cation</name>
        <dbReference type="ChEBI" id="CHEBI:24875"/>
    </ligand>
</feature>
<dbReference type="PANTHER" id="PTHR13903">
    <property type="entry name" value="PIRIN-RELATED"/>
    <property type="match status" value="1"/>
</dbReference>
<proteinExistence type="inferred from homology"/>
<evidence type="ECO:0008006" key="8">
    <source>
        <dbReference type="Google" id="ProtNLM"/>
    </source>
</evidence>
<gene>
    <name evidence="6" type="ORF">BC962_1296</name>
</gene>
<evidence type="ECO:0000313" key="6">
    <source>
        <dbReference type="EMBL" id="RKS53050.1"/>
    </source>
</evidence>
<dbReference type="InterPro" id="IPR008778">
    <property type="entry name" value="Pirin_C_dom"/>
</dbReference>
<evidence type="ECO:0000259" key="5">
    <source>
        <dbReference type="Pfam" id="PF05726"/>
    </source>
</evidence>
<feature type="binding site" evidence="2">
    <location>
        <position position="108"/>
    </location>
    <ligand>
        <name>Fe cation</name>
        <dbReference type="ChEBI" id="CHEBI:24875"/>
    </ligand>
</feature>
<dbReference type="Proteomes" id="UP000276282">
    <property type="component" value="Unassembled WGS sequence"/>
</dbReference>
<dbReference type="Pfam" id="PF02678">
    <property type="entry name" value="Pirin"/>
    <property type="match status" value="1"/>
</dbReference>
<sequence length="292" mass="32881">MEETVFKKVKYILPAEKIDMDGFPVKQALPTHKIQQVDPFLLLHHATVKFNKNRPAKHQGVGPHPHRGFSPVTFIIEGEVRHRDSWNHDQVAKAGEVQWMHAGAGIVHSERPSEEVVQATGKQEIIQLWINSPSSAKLQPPEYTYLSIETIPVLISEDEKIKTKLIAGNYNQQRGKVIPKSELLVLWGNGQEGGIENYLIPQDFNCMLYLIKGSINIKGYGLVEAEQLVVFGINGDSIEVTLKHDSQFLILSGKPLDEKVTQHGPYVMNTQTEVLEAMRDYQMGKMGILIED</sequence>
<evidence type="ECO:0000256" key="3">
    <source>
        <dbReference type="RuleBase" id="RU003457"/>
    </source>
</evidence>
<organism evidence="6 7">
    <name type="scientific">Gillisia mitskevichiae</name>
    <dbReference type="NCBI Taxonomy" id="270921"/>
    <lineage>
        <taxon>Bacteria</taxon>
        <taxon>Pseudomonadati</taxon>
        <taxon>Bacteroidota</taxon>
        <taxon>Flavobacteriia</taxon>
        <taxon>Flavobacteriales</taxon>
        <taxon>Flavobacteriaceae</taxon>
        <taxon>Gillisia</taxon>
    </lineage>
</organism>
<comment type="caution">
    <text evidence="6">The sequence shown here is derived from an EMBL/GenBank/DDBJ whole genome shotgun (WGS) entry which is preliminary data.</text>
</comment>
<dbReference type="PIRSF" id="PIRSF006232">
    <property type="entry name" value="Pirin"/>
    <property type="match status" value="1"/>
</dbReference>
<feature type="domain" description="Pirin N-terminal" evidence="4">
    <location>
        <begin position="23"/>
        <end position="130"/>
    </location>
</feature>
<dbReference type="CDD" id="cd02247">
    <property type="entry name" value="cupin_pirin_C"/>
    <property type="match status" value="1"/>
</dbReference>
<dbReference type="EMBL" id="RBLG01000002">
    <property type="protein sequence ID" value="RKS53050.1"/>
    <property type="molecule type" value="Genomic_DNA"/>
</dbReference>
<keyword evidence="2" id="KW-0408">Iron</keyword>
<dbReference type="PANTHER" id="PTHR13903:SF31">
    <property type="entry name" value="CUPIN-DOMAIN CONTAINING PROTEIN"/>
    <property type="match status" value="1"/>
</dbReference>
<dbReference type="CDD" id="cd02909">
    <property type="entry name" value="cupin_pirin_N"/>
    <property type="match status" value="1"/>
</dbReference>
<dbReference type="AlphaFoldDB" id="A0A495PTF6"/>
<dbReference type="Pfam" id="PF05726">
    <property type="entry name" value="Pirin_C"/>
    <property type="match status" value="1"/>
</dbReference>
<dbReference type="InterPro" id="IPR003829">
    <property type="entry name" value="Pirin_N_dom"/>
</dbReference>
<feature type="domain" description="Pirin C-terminal" evidence="5">
    <location>
        <begin position="200"/>
        <end position="287"/>
    </location>
</feature>
<comment type="cofactor">
    <cofactor evidence="2">
        <name>Fe cation</name>
        <dbReference type="ChEBI" id="CHEBI:24875"/>
    </cofactor>
    <text evidence="2">Binds 1 Fe cation per subunit.</text>
</comment>
<dbReference type="Gene3D" id="2.60.120.10">
    <property type="entry name" value="Jelly Rolls"/>
    <property type="match status" value="2"/>
</dbReference>
<dbReference type="InterPro" id="IPR012093">
    <property type="entry name" value="Pirin"/>
</dbReference>
<keyword evidence="7" id="KW-1185">Reference proteome</keyword>
<comment type="similarity">
    <text evidence="1 3">Belongs to the pirin family.</text>
</comment>
<feature type="binding site" evidence="2">
    <location>
        <position position="66"/>
    </location>
    <ligand>
        <name>Fe cation</name>
        <dbReference type="ChEBI" id="CHEBI:24875"/>
    </ligand>
</feature>
<accession>A0A495PTF6</accession>
<dbReference type="RefSeq" id="WP_245984093.1">
    <property type="nucleotide sequence ID" value="NZ_RBLG01000002.1"/>
</dbReference>
<evidence type="ECO:0000256" key="1">
    <source>
        <dbReference type="ARBA" id="ARBA00008416"/>
    </source>
</evidence>
<keyword evidence="2" id="KW-0479">Metal-binding</keyword>
<name>A0A495PTF6_9FLAO</name>
<reference evidence="6 7" key="1">
    <citation type="submission" date="2018-10" db="EMBL/GenBank/DDBJ databases">
        <title>Genomic Encyclopedia of Archaeal and Bacterial Type Strains, Phase II (KMG-II): from individual species to whole genera.</title>
        <authorList>
            <person name="Goeker M."/>
        </authorList>
    </citation>
    <scope>NUCLEOTIDE SEQUENCE [LARGE SCALE GENOMIC DNA]</scope>
    <source>
        <strain evidence="6 7">DSM 19839</strain>
    </source>
</reference>
<dbReference type="InterPro" id="IPR011051">
    <property type="entry name" value="RmlC_Cupin_sf"/>
</dbReference>
<dbReference type="GO" id="GO:0046872">
    <property type="term" value="F:metal ion binding"/>
    <property type="evidence" value="ECO:0007669"/>
    <property type="project" value="UniProtKB-KW"/>
</dbReference>
<dbReference type="InterPro" id="IPR014710">
    <property type="entry name" value="RmlC-like_jellyroll"/>
</dbReference>
<dbReference type="SUPFAM" id="SSF51182">
    <property type="entry name" value="RmlC-like cupins"/>
    <property type="match status" value="1"/>
</dbReference>
<evidence type="ECO:0000313" key="7">
    <source>
        <dbReference type="Proteomes" id="UP000276282"/>
    </source>
</evidence>
<protein>
    <recommendedName>
        <fullName evidence="8">Pirin family protein</fullName>
    </recommendedName>
</protein>
<feature type="binding site" evidence="2">
    <location>
        <position position="110"/>
    </location>
    <ligand>
        <name>Fe cation</name>
        <dbReference type="ChEBI" id="CHEBI:24875"/>
    </ligand>
</feature>